<dbReference type="Proteomes" id="UP000188388">
    <property type="component" value="Unassembled WGS sequence"/>
</dbReference>
<dbReference type="RefSeq" id="WP_077377785.1">
    <property type="nucleotide sequence ID" value="NZ_FTPD01000014.1"/>
</dbReference>
<sequence length="92" mass="10054">MVLIDLGNYPLKGLDCTPRYLNMSGRGVDFSLARLDAPNAGFPCVGIGDKPALIFNGDYHVKCKRCGAQGPTADTWAEAERLWNDRDGSDKH</sequence>
<proteinExistence type="predicted"/>
<accession>A0A1R3V6E8</accession>
<protein>
    <submittedName>
        <fullName evidence="1">Uncharacterized protein</fullName>
    </submittedName>
</protein>
<evidence type="ECO:0000313" key="2">
    <source>
        <dbReference type="Proteomes" id="UP000188388"/>
    </source>
</evidence>
<keyword evidence="2" id="KW-1185">Reference proteome</keyword>
<name>A0A1R3V6E8_9HYPH</name>
<evidence type="ECO:0000313" key="1">
    <source>
        <dbReference type="EMBL" id="SIT55431.1"/>
    </source>
</evidence>
<organism evidence="1 2">
    <name type="scientific">Mesorhizobium prunaredense</name>
    <dbReference type="NCBI Taxonomy" id="1631249"/>
    <lineage>
        <taxon>Bacteria</taxon>
        <taxon>Pseudomonadati</taxon>
        <taxon>Pseudomonadota</taxon>
        <taxon>Alphaproteobacteria</taxon>
        <taxon>Hyphomicrobiales</taxon>
        <taxon>Phyllobacteriaceae</taxon>
        <taxon>Mesorhizobium</taxon>
    </lineage>
</organism>
<dbReference type="AlphaFoldDB" id="A0A1R3V6E8"/>
<dbReference type="EMBL" id="FTPD01000014">
    <property type="protein sequence ID" value="SIT55431.1"/>
    <property type="molecule type" value="Genomic_DNA"/>
</dbReference>
<gene>
    <name evidence="1" type="ORF">BQ8794_210124</name>
</gene>
<reference evidence="2" key="1">
    <citation type="submission" date="2017-01" db="EMBL/GenBank/DDBJ databases">
        <authorList>
            <person name="Brunel B."/>
        </authorList>
    </citation>
    <scope>NUCLEOTIDE SEQUENCE [LARGE SCALE GENOMIC DNA]</scope>
</reference>